<comment type="caution">
    <text evidence="1">The sequence shown here is derived from an EMBL/GenBank/DDBJ whole genome shotgun (WGS) entry which is preliminary data.</text>
</comment>
<evidence type="ECO:0000313" key="1">
    <source>
        <dbReference type="EMBL" id="KKB79889.1"/>
    </source>
</evidence>
<evidence type="ECO:0000313" key="2">
    <source>
        <dbReference type="Proteomes" id="UP000033514"/>
    </source>
</evidence>
<keyword evidence="2" id="KW-1185">Reference proteome</keyword>
<name>A0A0F5LCG2_9HYPH</name>
<sequence>MPWNRAIFIARLNIVSFSKTLAGALNADQRLMVEKLLIEEERIFGQLQADDAERDLMELLTLLAEWAAELFDNCGAQGFIHTSREFKAVIERVPVGMALGSHTGLCSTKNMAMVRFMPLDMPSYDLENISSWDFRKTLPANGPWPDVQAVRGTPVRPGVEAQFSDGEGGVISVRMATEPVVDGTATVIAVMISIYELSVLGQELVAQEIRWLFHQERGRKFDRLRGR</sequence>
<accession>A0A0F5LCG2</accession>
<reference evidence="1 2" key="1">
    <citation type="submission" date="2015-03" db="EMBL/GenBank/DDBJ databases">
        <authorList>
            <person name="Hassan Y.I."/>
            <person name="Lepp D."/>
            <person name="Zhou T."/>
        </authorList>
    </citation>
    <scope>NUCLEOTIDE SEQUENCE [LARGE SCALE GENOMIC DNA]</scope>
    <source>
        <strain evidence="1 2">GH2-10</strain>
    </source>
</reference>
<organism evidence="1 2">
    <name type="scientific">Devosia soli</name>
    <dbReference type="NCBI Taxonomy" id="361041"/>
    <lineage>
        <taxon>Bacteria</taxon>
        <taxon>Pseudomonadati</taxon>
        <taxon>Pseudomonadota</taxon>
        <taxon>Alphaproteobacteria</taxon>
        <taxon>Hyphomicrobiales</taxon>
        <taxon>Devosiaceae</taxon>
        <taxon>Devosia</taxon>
    </lineage>
</organism>
<dbReference type="AlphaFoldDB" id="A0A0F5LCG2"/>
<dbReference type="Proteomes" id="UP000033514">
    <property type="component" value="Unassembled WGS sequence"/>
</dbReference>
<proteinExistence type="predicted"/>
<dbReference type="PATRIC" id="fig|361041.3.peg.358"/>
<protein>
    <submittedName>
        <fullName evidence="1">Uncharacterized protein</fullName>
    </submittedName>
</protein>
<dbReference type="EMBL" id="LAJG01000014">
    <property type="protein sequence ID" value="KKB79889.1"/>
    <property type="molecule type" value="Genomic_DNA"/>
</dbReference>
<gene>
    <name evidence="1" type="ORF">VW35_05250</name>
</gene>